<keyword evidence="3" id="KW-1185">Reference proteome</keyword>
<protein>
    <recommendedName>
        <fullName evidence="4">Holin</fullName>
    </recommendedName>
</protein>
<keyword evidence="1" id="KW-0812">Transmembrane</keyword>
<accession>A0A7W6J851</accession>
<evidence type="ECO:0000313" key="2">
    <source>
        <dbReference type="EMBL" id="MBB4065717.1"/>
    </source>
</evidence>
<name>A0A7W6J851_9HYPH</name>
<evidence type="ECO:0000313" key="3">
    <source>
        <dbReference type="Proteomes" id="UP000528286"/>
    </source>
</evidence>
<comment type="caution">
    <text evidence="2">The sequence shown here is derived from an EMBL/GenBank/DDBJ whole genome shotgun (WGS) entry which is preliminary data.</text>
</comment>
<proteinExistence type="predicted"/>
<evidence type="ECO:0008006" key="4">
    <source>
        <dbReference type="Google" id="ProtNLM"/>
    </source>
</evidence>
<sequence length="69" mass="7002">MAETKYWYQSRAVWGAIAALAATLIRASGYDPGMGGEAALADAALNIATGIGALGALYGRLAATSTIVR</sequence>
<evidence type="ECO:0000256" key="1">
    <source>
        <dbReference type="SAM" id="Phobius"/>
    </source>
</evidence>
<gene>
    <name evidence="2" type="ORF">GGR23_002924</name>
</gene>
<dbReference type="AlphaFoldDB" id="A0A7W6J851"/>
<reference evidence="2 3" key="1">
    <citation type="submission" date="2020-08" db="EMBL/GenBank/DDBJ databases">
        <title>Genomic Encyclopedia of Type Strains, Phase IV (KMG-IV): sequencing the most valuable type-strain genomes for metagenomic binning, comparative biology and taxonomic classification.</title>
        <authorList>
            <person name="Goeker M."/>
        </authorList>
    </citation>
    <scope>NUCLEOTIDE SEQUENCE [LARGE SCALE GENOMIC DNA]</scope>
    <source>
        <strain evidence="2 3">DSM 29853</strain>
    </source>
</reference>
<dbReference type="EMBL" id="JACIEZ010000005">
    <property type="protein sequence ID" value="MBB4065717.1"/>
    <property type="molecule type" value="Genomic_DNA"/>
</dbReference>
<dbReference type="Proteomes" id="UP000528286">
    <property type="component" value="Unassembled WGS sequence"/>
</dbReference>
<dbReference type="RefSeq" id="WP_183367003.1">
    <property type="nucleotide sequence ID" value="NZ_JACIEZ010000005.1"/>
</dbReference>
<keyword evidence="1" id="KW-0472">Membrane</keyword>
<keyword evidence="1" id="KW-1133">Transmembrane helix</keyword>
<organism evidence="2 3">
    <name type="scientific">Gellertiella hungarica</name>
    <dbReference type="NCBI Taxonomy" id="1572859"/>
    <lineage>
        <taxon>Bacteria</taxon>
        <taxon>Pseudomonadati</taxon>
        <taxon>Pseudomonadota</taxon>
        <taxon>Alphaproteobacteria</taxon>
        <taxon>Hyphomicrobiales</taxon>
        <taxon>Rhizobiaceae</taxon>
        <taxon>Gellertiella</taxon>
    </lineage>
</organism>
<feature type="transmembrane region" description="Helical" evidence="1">
    <location>
        <begin position="43"/>
        <end position="63"/>
    </location>
</feature>